<accession>A0A2P5I5U7</accession>
<dbReference type="PANTHER" id="PTHR24148">
    <property type="entry name" value="ANKYRIN REPEAT DOMAIN-CONTAINING PROTEIN 39 HOMOLOG-RELATED"/>
    <property type="match status" value="1"/>
</dbReference>
<dbReference type="InParanoid" id="A0A2P5I5U7"/>
<sequence length="911" mass="103358">MSSPTPYKSSLLDSKHIRLVRIAAGRWRDPIRCELIQQELDGESTERPYRALSYVWGSASVTDTISLGGVEFQITWNLSCALRHLRKSDEDAIWWVDALCINQQDDQERSIQVGIMQLIYQKAVEVVVFMGDGRKHRVSRSNLMVPPRFPIINLHSDERSESFSEEVLSLCHANGTGKITSSLTAAACAMALISLFSNLESVEPGCMELMRLNEQTRYYLFECLRAYGTCPWWSRIWVVQEIAVGTAVTIQYGTIVLSWNTLVSTGKVWSSPKAIQIAASGGIEPENLKVFVHFANQLNGLEQTRQKWRAEGGDDLVRLLQEFSDRHATDDRDKVYGLLSLVKKEQRYIKPNYELDLQATYRATVLAVIGKGGSLACWAGDQKRKFNQGLPSWIPDWSTAIYTGDKRRADLFDAYTTNGDWKLRVIEGEKEYWNTVRDQLELLINSPAAKTGRLPASLIPLVDTYIGLLKQRTESIEKLSSLERSGREIIPLDSIMISHSYPSLEISNLRWCERHHIYPRSGINLLHQWIRDLETIRDSGFPWDPERNYAFGWKSQICQEFHAIRVAMDEEDFATSINHATCAIYNIESMVFGPWNNLTFETSQAIEEVIDRFLKLQVLCNSMSGPMLDMYGRFHFMPVDARTRESVLPIQAVMADSITLCGPRHFGWADTKSGLTSLIFWLYFSGAILNRSTDKDLKKVQLNHGRLRQFSKTILGGMCRRGDAYREADESIFEPLEDWLRQCLRLENGERYGYGGVGDDYHEAQAAIPSEEWVRGSLSNKGFPVPPSPFFEDIQVATDGRVFFLTEDGSVGLGPASTQKGDTISVLPGGRAHFVLRVKLSKVEPHTMSRGHRVKPYELIGDCYLHKDSTPNNRASSEEEPVVEGSLPFEFLGPIYLEKRMIHGRKTVFLV</sequence>
<dbReference type="InterPro" id="IPR010730">
    <property type="entry name" value="HET"/>
</dbReference>
<evidence type="ECO:0000313" key="3">
    <source>
        <dbReference type="Proteomes" id="UP000094444"/>
    </source>
</evidence>
<dbReference type="Pfam" id="PF06985">
    <property type="entry name" value="HET"/>
    <property type="match status" value="1"/>
</dbReference>
<protein>
    <recommendedName>
        <fullName evidence="1">Heterokaryon incompatibility domain-containing protein</fullName>
    </recommendedName>
</protein>
<gene>
    <name evidence="2" type="ORF">DHEL01_v203736</name>
</gene>
<reference evidence="2" key="1">
    <citation type="submission" date="2017-09" db="EMBL/GenBank/DDBJ databases">
        <title>Polyketide synthases of a Diaporthe helianthi virulent isolate.</title>
        <authorList>
            <person name="Baroncelli R."/>
        </authorList>
    </citation>
    <scope>NUCLEOTIDE SEQUENCE [LARGE SCALE GENOMIC DNA]</scope>
    <source>
        <strain evidence="2">7/96</strain>
    </source>
</reference>
<dbReference type="InterPro" id="IPR052895">
    <property type="entry name" value="HetReg/Transcr_Mod"/>
</dbReference>
<comment type="caution">
    <text evidence="2">The sequence shown here is derived from an EMBL/GenBank/DDBJ whole genome shotgun (WGS) entry which is preliminary data.</text>
</comment>
<dbReference type="OrthoDB" id="3557394at2759"/>
<keyword evidence="3" id="KW-1185">Reference proteome</keyword>
<dbReference type="STRING" id="158607.A0A2P5I5U7"/>
<dbReference type="AlphaFoldDB" id="A0A2P5I5U7"/>
<evidence type="ECO:0000313" key="2">
    <source>
        <dbReference type="EMBL" id="POS77871.1"/>
    </source>
</evidence>
<dbReference type="Proteomes" id="UP000094444">
    <property type="component" value="Unassembled WGS sequence"/>
</dbReference>
<proteinExistence type="predicted"/>
<organism evidence="2 3">
    <name type="scientific">Diaporthe helianthi</name>
    <dbReference type="NCBI Taxonomy" id="158607"/>
    <lineage>
        <taxon>Eukaryota</taxon>
        <taxon>Fungi</taxon>
        <taxon>Dikarya</taxon>
        <taxon>Ascomycota</taxon>
        <taxon>Pezizomycotina</taxon>
        <taxon>Sordariomycetes</taxon>
        <taxon>Sordariomycetidae</taxon>
        <taxon>Diaporthales</taxon>
        <taxon>Diaporthaceae</taxon>
        <taxon>Diaporthe</taxon>
    </lineage>
</organism>
<evidence type="ECO:0000259" key="1">
    <source>
        <dbReference type="Pfam" id="PF06985"/>
    </source>
</evidence>
<dbReference type="PANTHER" id="PTHR24148:SF73">
    <property type="entry name" value="HET DOMAIN PROTEIN (AFU_ORTHOLOGUE AFUA_8G01020)"/>
    <property type="match status" value="1"/>
</dbReference>
<dbReference type="EMBL" id="MAVT02000233">
    <property type="protein sequence ID" value="POS77871.1"/>
    <property type="molecule type" value="Genomic_DNA"/>
</dbReference>
<feature type="domain" description="Heterokaryon incompatibility" evidence="1">
    <location>
        <begin position="49"/>
        <end position="241"/>
    </location>
</feature>
<name>A0A2P5I5U7_DIAHE</name>